<dbReference type="SUPFAM" id="SSF55785">
    <property type="entry name" value="PYP-like sensor domain (PAS domain)"/>
    <property type="match status" value="1"/>
</dbReference>
<keyword evidence="7" id="KW-0418">Kinase</keyword>
<dbReference type="InterPro" id="IPR001610">
    <property type="entry name" value="PAC"/>
</dbReference>
<dbReference type="Pfam" id="PF13426">
    <property type="entry name" value="PAS_9"/>
    <property type="match status" value="1"/>
</dbReference>
<feature type="transmembrane region" description="Helical" evidence="10">
    <location>
        <begin position="48"/>
        <end position="68"/>
    </location>
</feature>
<dbReference type="AlphaFoldDB" id="A0A939C5N4"/>
<evidence type="ECO:0000256" key="6">
    <source>
        <dbReference type="ARBA" id="ARBA00022679"/>
    </source>
</evidence>
<dbReference type="InterPro" id="IPR036097">
    <property type="entry name" value="HisK_dim/P_sf"/>
</dbReference>
<comment type="subcellular location">
    <subcellularLocation>
        <location evidence="3">Cell membrane</location>
    </subcellularLocation>
</comment>
<evidence type="ECO:0000256" key="3">
    <source>
        <dbReference type="ARBA" id="ARBA00004236"/>
    </source>
</evidence>
<keyword evidence="9 10" id="KW-0472">Membrane</keyword>
<dbReference type="PANTHER" id="PTHR43711">
    <property type="entry name" value="TWO-COMPONENT HISTIDINE KINASE"/>
    <property type="match status" value="1"/>
</dbReference>
<dbReference type="SMART" id="SM00086">
    <property type="entry name" value="PAC"/>
    <property type="match status" value="1"/>
</dbReference>
<dbReference type="InterPro" id="IPR005467">
    <property type="entry name" value="His_kinase_dom"/>
</dbReference>
<accession>A0A939C5N4</accession>
<dbReference type="PROSITE" id="PS50109">
    <property type="entry name" value="HIS_KIN"/>
    <property type="match status" value="1"/>
</dbReference>
<feature type="transmembrane region" description="Helical" evidence="10">
    <location>
        <begin position="120"/>
        <end position="138"/>
    </location>
</feature>
<evidence type="ECO:0000313" key="15">
    <source>
        <dbReference type="Proteomes" id="UP000663801"/>
    </source>
</evidence>
<dbReference type="Gene3D" id="3.30.565.10">
    <property type="entry name" value="Histidine kinase-like ATPase, C-terminal domain"/>
    <property type="match status" value="1"/>
</dbReference>
<dbReference type="SMART" id="SM00388">
    <property type="entry name" value="HisKA"/>
    <property type="match status" value="1"/>
</dbReference>
<evidence type="ECO:0000256" key="7">
    <source>
        <dbReference type="ARBA" id="ARBA00022777"/>
    </source>
</evidence>
<evidence type="ECO:0000259" key="11">
    <source>
        <dbReference type="PROSITE" id="PS50109"/>
    </source>
</evidence>
<dbReference type="GO" id="GO:0005886">
    <property type="term" value="C:plasma membrane"/>
    <property type="evidence" value="ECO:0007669"/>
    <property type="project" value="UniProtKB-SubCell"/>
</dbReference>
<dbReference type="FunFam" id="3.30.565.10:FF:000006">
    <property type="entry name" value="Sensor histidine kinase WalK"/>
    <property type="match status" value="1"/>
</dbReference>
<dbReference type="SUPFAM" id="SSF55874">
    <property type="entry name" value="ATPase domain of HSP90 chaperone/DNA topoisomerase II/histidine kinase"/>
    <property type="match status" value="1"/>
</dbReference>
<proteinExistence type="predicted"/>
<evidence type="ECO:0000256" key="2">
    <source>
        <dbReference type="ARBA" id="ARBA00001968"/>
    </source>
</evidence>
<dbReference type="InterPro" id="IPR003594">
    <property type="entry name" value="HATPase_dom"/>
</dbReference>
<dbReference type="CDD" id="cd00082">
    <property type="entry name" value="HisKA"/>
    <property type="match status" value="1"/>
</dbReference>
<dbReference type="InterPro" id="IPR050736">
    <property type="entry name" value="Sensor_HK_Regulatory"/>
</dbReference>
<dbReference type="InterPro" id="IPR035965">
    <property type="entry name" value="PAS-like_dom_sf"/>
</dbReference>
<dbReference type="CDD" id="cd00130">
    <property type="entry name" value="PAS"/>
    <property type="match status" value="1"/>
</dbReference>
<comment type="cofactor">
    <cofactor evidence="2">
        <name>a divalent metal cation</name>
        <dbReference type="ChEBI" id="CHEBI:60240"/>
    </cofactor>
</comment>
<dbReference type="InterPro" id="IPR036890">
    <property type="entry name" value="HATPase_C_sf"/>
</dbReference>
<evidence type="ECO:0000256" key="4">
    <source>
        <dbReference type="ARBA" id="ARBA00012438"/>
    </source>
</evidence>
<evidence type="ECO:0000256" key="10">
    <source>
        <dbReference type="SAM" id="Phobius"/>
    </source>
</evidence>
<feature type="domain" description="PAS" evidence="12">
    <location>
        <begin position="209"/>
        <end position="261"/>
    </location>
</feature>
<evidence type="ECO:0000256" key="1">
    <source>
        <dbReference type="ARBA" id="ARBA00000085"/>
    </source>
</evidence>
<evidence type="ECO:0000259" key="12">
    <source>
        <dbReference type="PROSITE" id="PS50112"/>
    </source>
</evidence>
<dbReference type="Proteomes" id="UP000663801">
    <property type="component" value="Unassembled WGS sequence"/>
</dbReference>
<dbReference type="CDD" id="cd00075">
    <property type="entry name" value="HATPase"/>
    <property type="match status" value="1"/>
</dbReference>
<keyword evidence="10" id="KW-0812">Transmembrane</keyword>
<dbReference type="GO" id="GO:0006355">
    <property type="term" value="P:regulation of DNA-templated transcription"/>
    <property type="evidence" value="ECO:0007669"/>
    <property type="project" value="InterPro"/>
</dbReference>
<feature type="transmembrane region" description="Helical" evidence="10">
    <location>
        <begin position="23"/>
        <end position="41"/>
    </location>
</feature>
<keyword evidence="10" id="KW-1133">Transmembrane helix</keyword>
<comment type="catalytic activity">
    <reaction evidence="1">
        <text>ATP + protein L-histidine = ADP + protein N-phospho-L-histidine.</text>
        <dbReference type="EC" id="2.7.13.3"/>
    </reaction>
</comment>
<dbReference type="PROSITE" id="PS50113">
    <property type="entry name" value="PAC"/>
    <property type="match status" value="1"/>
</dbReference>
<reference evidence="14" key="1">
    <citation type="submission" date="2021-01" db="EMBL/GenBank/DDBJ databases">
        <title>KCTC 19127 draft genome.</title>
        <authorList>
            <person name="An D."/>
        </authorList>
    </citation>
    <scope>NUCLEOTIDE SEQUENCE</scope>
    <source>
        <strain evidence="14">KCTC 19127</strain>
    </source>
</reference>
<dbReference type="SMART" id="SM00387">
    <property type="entry name" value="HATPase_c"/>
    <property type="match status" value="1"/>
</dbReference>
<feature type="transmembrane region" description="Helical" evidence="10">
    <location>
        <begin position="88"/>
        <end position="108"/>
    </location>
</feature>
<dbReference type="PROSITE" id="PS50112">
    <property type="entry name" value="PAS"/>
    <property type="match status" value="1"/>
</dbReference>
<evidence type="ECO:0000256" key="5">
    <source>
        <dbReference type="ARBA" id="ARBA00022553"/>
    </source>
</evidence>
<keyword evidence="5" id="KW-0597">Phosphoprotein</keyword>
<dbReference type="Gene3D" id="3.30.450.20">
    <property type="entry name" value="PAS domain"/>
    <property type="match status" value="1"/>
</dbReference>
<comment type="caution">
    <text evidence="14">The sequence shown here is derived from an EMBL/GenBank/DDBJ whole genome shotgun (WGS) entry which is preliminary data.</text>
</comment>
<name>A0A939C5N4_9ACTN</name>
<feature type="domain" description="Histidine kinase" evidence="11">
    <location>
        <begin position="359"/>
        <end position="587"/>
    </location>
</feature>
<dbReference type="RefSeq" id="WP_205256488.1">
    <property type="nucleotide sequence ID" value="NZ_BAAAPV010000001.1"/>
</dbReference>
<protein>
    <recommendedName>
        <fullName evidence="4">histidine kinase</fullName>
        <ecNumber evidence="4">2.7.13.3</ecNumber>
    </recommendedName>
</protein>
<sequence length="599" mass="63914">MIGRAGERAGGLIDSNTTVERQVVLAVLFGLAQLMLLVPGVQMLDLTMVVASWALFGLATLAALFTPWDRYPPSATMVLPLLDIVSVGLLRGGTGASASIYGSLWILCAISLGAEPGRTATFLAMPLTMVLTILPALGTQTLAGPDWARAFFLPLVLGMTALLVNELTRRLRGRLAMVDDLRRRQSDLLAHARDQAARSSATSALLRESTKELQSVMDAVTEQSIMGSDLTGRIDVFNAGAAKMLGYRPVDVIGRMHITDMHLAEELTGDGTRRDPQNLAEGPRALPEQVEGLVGLARQGIPDVRAWMKVRADGSVLPVQVAVTARRDEHGRIVGFLFVGTDMTATVEQSRLKDEFVNLISHELRTPLSSILGYLELVADDPDNPLSEEQQRYLGTVERNANRLLRLVSDLLFTAQVESGGFHISEQALDVTGLVRASLETAGPAAAARSVTLDVQAPAEPVLVLGDPTRLSQAVDNLLSNAVKFTRPGGSVVVGVRVESAPADAGTAEPDVCISVRDTGIGIPEEELDRLFNRFFRASTARTEAVPGVGLGLTITKAIATAHGGTIELASTVGTGTTFTIRLPRRLPADAERRPVPVA</sequence>
<evidence type="ECO:0000256" key="9">
    <source>
        <dbReference type="ARBA" id="ARBA00023136"/>
    </source>
</evidence>
<dbReference type="EC" id="2.7.13.3" evidence="4"/>
<feature type="domain" description="PAC" evidence="13">
    <location>
        <begin position="302"/>
        <end position="355"/>
    </location>
</feature>
<dbReference type="PRINTS" id="PR00344">
    <property type="entry name" value="BCTRLSENSOR"/>
</dbReference>
<dbReference type="InterPro" id="IPR000700">
    <property type="entry name" value="PAS-assoc_C"/>
</dbReference>
<dbReference type="EMBL" id="JAERWL010000007">
    <property type="protein sequence ID" value="MBM9476372.1"/>
    <property type="molecule type" value="Genomic_DNA"/>
</dbReference>
<keyword evidence="8" id="KW-0902">Two-component regulatory system</keyword>
<dbReference type="PANTHER" id="PTHR43711:SF1">
    <property type="entry name" value="HISTIDINE KINASE 1"/>
    <property type="match status" value="1"/>
</dbReference>
<dbReference type="GO" id="GO:0000155">
    <property type="term" value="F:phosphorelay sensor kinase activity"/>
    <property type="evidence" value="ECO:0007669"/>
    <property type="project" value="InterPro"/>
</dbReference>
<dbReference type="InterPro" id="IPR000014">
    <property type="entry name" value="PAS"/>
</dbReference>
<evidence type="ECO:0000256" key="8">
    <source>
        <dbReference type="ARBA" id="ARBA00023012"/>
    </source>
</evidence>
<keyword evidence="6" id="KW-0808">Transferase</keyword>
<organism evidence="14 15">
    <name type="scientific">Nakamurella flavida</name>
    <dbReference type="NCBI Taxonomy" id="363630"/>
    <lineage>
        <taxon>Bacteria</taxon>
        <taxon>Bacillati</taxon>
        <taxon>Actinomycetota</taxon>
        <taxon>Actinomycetes</taxon>
        <taxon>Nakamurellales</taxon>
        <taxon>Nakamurellaceae</taxon>
        <taxon>Nakamurella</taxon>
    </lineage>
</organism>
<dbReference type="InterPro" id="IPR003661">
    <property type="entry name" value="HisK_dim/P_dom"/>
</dbReference>
<evidence type="ECO:0000313" key="14">
    <source>
        <dbReference type="EMBL" id="MBM9476372.1"/>
    </source>
</evidence>
<dbReference type="SUPFAM" id="SSF47384">
    <property type="entry name" value="Homodimeric domain of signal transducing histidine kinase"/>
    <property type="match status" value="1"/>
</dbReference>
<evidence type="ECO:0000259" key="13">
    <source>
        <dbReference type="PROSITE" id="PS50113"/>
    </source>
</evidence>
<dbReference type="FunFam" id="1.10.287.130:FF:000001">
    <property type="entry name" value="Two-component sensor histidine kinase"/>
    <property type="match status" value="1"/>
</dbReference>
<dbReference type="Pfam" id="PF02518">
    <property type="entry name" value="HATPase_c"/>
    <property type="match status" value="1"/>
</dbReference>
<gene>
    <name evidence="14" type="ORF">JL107_07965</name>
</gene>
<dbReference type="GO" id="GO:0005509">
    <property type="term" value="F:calcium ion binding"/>
    <property type="evidence" value="ECO:0007669"/>
    <property type="project" value="UniProtKB-ARBA"/>
</dbReference>
<dbReference type="InterPro" id="IPR004358">
    <property type="entry name" value="Sig_transdc_His_kin-like_C"/>
</dbReference>
<keyword evidence="15" id="KW-1185">Reference proteome</keyword>
<dbReference type="Gene3D" id="1.10.287.130">
    <property type="match status" value="1"/>
</dbReference>
<dbReference type="Pfam" id="PF00512">
    <property type="entry name" value="HisKA"/>
    <property type="match status" value="1"/>
</dbReference>